<dbReference type="Pfam" id="PF14534">
    <property type="entry name" value="DUF4440"/>
    <property type="match status" value="1"/>
</dbReference>
<name>A0ABW8Z2G1_9FLAO</name>
<dbReference type="EMBL" id="JBELPZ010000021">
    <property type="protein sequence ID" value="MFL9845733.1"/>
    <property type="molecule type" value="Genomic_DNA"/>
</dbReference>
<protein>
    <submittedName>
        <fullName evidence="2">Nuclear transport factor 2 family protein</fullName>
    </submittedName>
</protein>
<sequence length="123" mass="13725">METKQHIADLENRLTEAMKTGNVAALDVLLADTMLFTNHNGHLVTKQDELDAHNKGNIEIFEIKISAQLIEVYGDMGIVSVIKDISGNYNGHTNVGVYRYTRVWQQTGDNWQVVAGHCSKVLV</sequence>
<feature type="domain" description="DUF4440" evidence="1">
    <location>
        <begin position="7"/>
        <end position="113"/>
    </location>
</feature>
<organism evidence="2 3">
    <name type="scientific">Flavobacterium rhizosphaerae</name>
    <dbReference type="NCBI Taxonomy" id="3163298"/>
    <lineage>
        <taxon>Bacteria</taxon>
        <taxon>Pseudomonadati</taxon>
        <taxon>Bacteroidota</taxon>
        <taxon>Flavobacteriia</taxon>
        <taxon>Flavobacteriales</taxon>
        <taxon>Flavobacteriaceae</taxon>
        <taxon>Flavobacterium</taxon>
    </lineage>
</organism>
<proteinExistence type="predicted"/>
<dbReference type="RefSeq" id="WP_408086015.1">
    <property type="nucleotide sequence ID" value="NZ_JBELPZ010000021.1"/>
</dbReference>
<accession>A0ABW8Z2G1</accession>
<reference evidence="2 3" key="1">
    <citation type="submission" date="2024-06" db="EMBL/GenBank/DDBJ databases">
        <authorList>
            <person name="Kaempfer P."/>
            <person name="Viver T."/>
        </authorList>
    </citation>
    <scope>NUCLEOTIDE SEQUENCE [LARGE SCALE GENOMIC DNA]</scope>
    <source>
        <strain evidence="2 3">ST-119</strain>
    </source>
</reference>
<comment type="caution">
    <text evidence="2">The sequence shown here is derived from an EMBL/GenBank/DDBJ whole genome shotgun (WGS) entry which is preliminary data.</text>
</comment>
<dbReference type="Gene3D" id="3.10.450.50">
    <property type="match status" value="1"/>
</dbReference>
<evidence type="ECO:0000313" key="3">
    <source>
        <dbReference type="Proteomes" id="UP001629156"/>
    </source>
</evidence>
<dbReference type="SUPFAM" id="SSF54427">
    <property type="entry name" value="NTF2-like"/>
    <property type="match status" value="1"/>
</dbReference>
<dbReference type="InterPro" id="IPR032710">
    <property type="entry name" value="NTF2-like_dom_sf"/>
</dbReference>
<evidence type="ECO:0000259" key="1">
    <source>
        <dbReference type="Pfam" id="PF14534"/>
    </source>
</evidence>
<dbReference type="Proteomes" id="UP001629156">
    <property type="component" value="Unassembled WGS sequence"/>
</dbReference>
<gene>
    <name evidence="2" type="ORF">ABS766_15040</name>
</gene>
<dbReference type="InterPro" id="IPR027843">
    <property type="entry name" value="DUF4440"/>
</dbReference>
<keyword evidence="3" id="KW-1185">Reference proteome</keyword>
<evidence type="ECO:0000313" key="2">
    <source>
        <dbReference type="EMBL" id="MFL9845733.1"/>
    </source>
</evidence>